<dbReference type="SUPFAM" id="SSF49265">
    <property type="entry name" value="Fibronectin type III"/>
    <property type="match status" value="1"/>
</dbReference>
<accession>A0A1M5K4S8</accession>
<dbReference type="AlphaFoldDB" id="A0A1M5K4S8"/>
<sequence>MKVSGSFRTAIAMACAAFAAGPALAEPPVVLSGYNADISQSSISGISSGAFMAVQFGTAWSSVIKGVGIVAGGPYWCAKADTDDFINGYTLPLMAAKGPCGTPGPPSAMSDFFAKAETKSASGDIDPLQGLSRQKIYVFHGYNDTVVARSVTDAAVDFYRHYLGDTNRGNLYYQSMIGAGHALVVAKEPHGAGINDCNANAGPFIDACGYDQAGIILQHIYGTLNAPNRGQLNGTVKRFDQSVYTKPDDPVGLSLADAGYVFVPRECEDGAACRVHIALHGCLQDTGDVDRQFIDDTGYNAWADTNRLIVLYPQAAKSWLPYNPLGCWDWWSYIDHEDSYVTKSGLQIKTIKAMLDALTARATPALTPAPAPDAAPTGLTVIDTSDTGADLVWTPIAGIAAYRISRAGADGQFAAVGDTAGPGFGDSGLSPRSAYRWRVSAVVNGVEGPVSTEVSATSRPSPAPCENPGNCPIDK</sequence>
<dbReference type="InterPro" id="IPR013783">
    <property type="entry name" value="Ig-like_fold"/>
</dbReference>
<evidence type="ECO:0000259" key="3">
    <source>
        <dbReference type="PROSITE" id="PS50853"/>
    </source>
</evidence>
<name>A0A1M5K4S8_9BRAD</name>
<feature type="region of interest" description="Disordered" evidence="1">
    <location>
        <begin position="452"/>
        <end position="475"/>
    </location>
</feature>
<dbReference type="InterPro" id="IPR029058">
    <property type="entry name" value="AB_hydrolase_fold"/>
</dbReference>
<evidence type="ECO:0000313" key="5">
    <source>
        <dbReference type="Proteomes" id="UP000190675"/>
    </source>
</evidence>
<keyword evidence="2" id="KW-0732">Signal</keyword>
<dbReference type="RefSeq" id="WP_154073181.1">
    <property type="nucleotide sequence ID" value="NZ_LT670818.1"/>
</dbReference>
<feature type="domain" description="Fibronectin type-III" evidence="3">
    <location>
        <begin position="375"/>
        <end position="461"/>
    </location>
</feature>
<proteinExistence type="predicted"/>
<dbReference type="Proteomes" id="UP000190675">
    <property type="component" value="Chromosome I"/>
</dbReference>
<dbReference type="EMBL" id="LT670818">
    <property type="protein sequence ID" value="SHG47734.1"/>
    <property type="molecule type" value="Genomic_DNA"/>
</dbReference>
<dbReference type="CDD" id="cd00063">
    <property type="entry name" value="FN3"/>
    <property type="match status" value="1"/>
</dbReference>
<organism evidence="4 5">
    <name type="scientific">Bradyrhizobium erythrophlei</name>
    <dbReference type="NCBI Taxonomy" id="1437360"/>
    <lineage>
        <taxon>Bacteria</taxon>
        <taxon>Pseudomonadati</taxon>
        <taxon>Pseudomonadota</taxon>
        <taxon>Alphaproteobacteria</taxon>
        <taxon>Hyphomicrobiales</taxon>
        <taxon>Nitrobacteraceae</taxon>
        <taxon>Bradyrhizobium</taxon>
    </lineage>
</organism>
<dbReference type="PROSITE" id="PS50853">
    <property type="entry name" value="FN3"/>
    <property type="match status" value="1"/>
</dbReference>
<dbReference type="PANTHER" id="PTHR42972:SF8">
    <property type="entry name" value="POLYHYDROXYBUTYRATE DEPOLYMERASE"/>
    <property type="match status" value="1"/>
</dbReference>
<evidence type="ECO:0000313" key="4">
    <source>
        <dbReference type="EMBL" id="SHG47734.1"/>
    </source>
</evidence>
<dbReference type="InterPro" id="IPR003961">
    <property type="entry name" value="FN3_dom"/>
</dbReference>
<dbReference type="Gene3D" id="3.40.50.1820">
    <property type="entry name" value="alpha/beta hydrolase"/>
    <property type="match status" value="2"/>
</dbReference>
<feature type="chain" id="PRO_5012838656" evidence="2">
    <location>
        <begin position="26"/>
        <end position="475"/>
    </location>
</feature>
<dbReference type="SMART" id="SM00060">
    <property type="entry name" value="FN3"/>
    <property type="match status" value="1"/>
</dbReference>
<evidence type="ECO:0000256" key="2">
    <source>
        <dbReference type="SAM" id="SignalP"/>
    </source>
</evidence>
<gene>
    <name evidence="4" type="ORF">SAMN05444169_2650</name>
</gene>
<reference evidence="4 5" key="1">
    <citation type="submission" date="2016-11" db="EMBL/GenBank/DDBJ databases">
        <authorList>
            <person name="Jaros S."/>
            <person name="Januszkiewicz K."/>
            <person name="Wedrychowicz H."/>
        </authorList>
    </citation>
    <scope>NUCLEOTIDE SEQUENCE [LARGE SCALE GENOMIC DNA]</scope>
    <source>
        <strain evidence="4 5">GAS242</strain>
    </source>
</reference>
<dbReference type="PANTHER" id="PTHR42972">
    <property type="entry name" value="TOL-PAL SYSTEM PROTEIN TOLB"/>
    <property type="match status" value="1"/>
</dbReference>
<dbReference type="Gene3D" id="2.60.40.10">
    <property type="entry name" value="Immunoglobulins"/>
    <property type="match status" value="1"/>
</dbReference>
<evidence type="ECO:0000256" key="1">
    <source>
        <dbReference type="SAM" id="MobiDB-lite"/>
    </source>
</evidence>
<protein>
    <submittedName>
        <fullName evidence="4">Poly(3-hydroxybutyrate) depolymerase</fullName>
    </submittedName>
</protein>
<feature type="signal peptide" evidence="2">
    <location>
        <begin position="1"/>
        <end position="25"/>
    </location>
</feature>
<dbReference type="SUPFAM" id="SSF53474">
    <property type="entry name" value="alpha/beta-Hydrolases"/>
    <property type="match status" value="1"/>
</dbReference>
<dbReference type="InterPro" id="IPR036116">
    <property type="entry name" value="FN3_sf"/>
</dbReference>
<dbReference type="OrthoDB" id="505233at2"/>